<dbReference type="RefSeq" id="WP_152647403.1">
    <property type="nucleotide sequence ID" value="NZ_CP059733.1"/>
</dbReference>
<gene>
    <name evidence="1" type="ORF">SG34_013360</name>
</gene>
<reference evidence="1 2" key="1">
    <citation type="journal article" date="2015" name="Genome Announc.">
        <title>Draft Genome Sequences of Marine Isolates of Thalassomonas viridans and Thalassomonas actiniarum.</title>
        <authorList>
            <person name="Olonade I."/>
            <person name="van Zyl L.J."/>
            <person name="Trindade M."/>
        </authorList>
    </citation>
    <scope>NUCLEOTIDE SEQUENCE [LARGE SCALE GENOMIC DNA]</scope>
    <source>
        <strain evidence="1 2">XOM25</strain>
    </source>
</reference>
<accession>A0AAE9Z6N8</accession>
<protein>
    <submittedName>
        <fullName evidence="1">Uncharacterized protein</fullName>
    </submittedName>
</protein>
<organism evidence="1 2">
    <name type="scientific">Thalassomonas viridans</name>
    <dbReference type="NCBI Taxonomy" id="137584"/>
    <lineage>
        <taxon>Bacteria</taxon>
        <taxon>Pseudomonadati</taxon>
        <taxon>Pseudomonadota</taxon>
        <taxon>Gammaproteobacteria</taxon>
        <taxon>Alteromonadales</taxon>
        <taxon>Colwelliaceae</taxon>
        <taxon>Thalassomonas</taxon>
    </lineage>
</organism>
<dbReference type="AlphaFoldDB" id="A0AAE9Z6N8"/>
<evidence type="ECO:0000313" key="2">
    <source>
        <dbReference type="Proteomes" id="UP000032352"/>
    </source>
</evidence>
<keyword evidence="2" id="KW-1185">Reference proteome</keyword>
<dbReference type="KEGG" id="tvd:SG34_013360"/>
<proteinExistence type="predicted"/>
<dbReference type="EMBL" id="CP059733">
    <property type="protein sequence ID" value="WDE07776.1"/>
    <property type="molecule type" value="Genomic_DNA"/>
</dbReference>
<sequence>MDFERIKRAIKDCPEYQVTREDKSRIYFHRESKRFAVCENGTYFNIYHLTACGVFLPGPKSGDSIQAIESFVGKTFSSCQDG</sequence>
<reference evidence="1 2" key="2">
    <citation type="journal article" date="2022" name="Mar. Drugs">
        <title>Bioassay-Guided Fractionation Leads to the Detection of Cholic Acid Generated by the Rare Thalassomonas sp.</title>
        <authorList>
            <person name="Pheiffer F."/>
            <person name="Schneider Y.K."/>
            <person name="Hansen E.H."/>
            <person name="Andersen J.H."/>
            <person name="Isaksson J."/>
            <person name="Busche T."/>
            <person name="R C."/>
            <person name="Kalinowski J."/>
            <person name="Zyl L.V."/>
            <person name="Trindade M."/>
        </authorList>
    </citation>
    <scope>NUCLEOTIDE SEQUENCE [LARGE SCALE GENOMIC DNA]</scope>
    <source>
        <strain evidence="1 2">XOM25</strain>
    </source>
</reference>
<evidence type="ECO:0000313" key="1">
    <source>
        <dbReference type="EMBL" id="WDE07776.1"/>
    </source>
</evidence>
<dbReference type="Proteomes" id="UP000032352">
    <property type="component" value="Chromosome"/>
</dbReference>
<name>A0AAE9Z6N8_9GAMM</name>